<reference evidence="8 9" key="2">
    <citation type="submission" date="2018-11" db="EMBL/GenBank/DDBJ databases">
        <authorList>
            <consortium name="Pathogen Informatics"/>
        </authorList>
    </citation>
    <scope>NUCLEOTIDE SEQUENCE [LARGE SCALE GENOMIC DNA]</scope>
</reference>
<dbReference type="GO" id="GO:0006744">
    <property type="term" value="P:ubiquinone biosynthetic process"/>
    <property type="evidence" value="ECO:0007669"/>
    <property type="project" value="TreeGrafter"/>
</dbReference>
<comment type="cofactor">
    <cofactor evidence="1">
        <name>Mg(2+)</name>
        <dbReference type="ChEBI" id="CHEBI:18420"/>
    </cofactor>
</comment>
<keyword evidence="6" id="KW-0414">Isoprene biosynthesis</keyword>
<comment type="similarity">
    <text evidence="2 7">Belongs to the FPP/GGPP synthase family.</text>
</comment>
<name>A0A183I1Y4_9BILA</name>
<dbReference type="WBParaSite" id="OFLC_0001374701-mRNA-1">
    <property type="protein sequence ID" value="OFLC_0001374701-mRNA-1"/>
    <property type="gene ID" value="OFLC_0001374701"/>
</dbReference>
<evidence type="ECO:0000313" key="9">
    <source>
        <dbReference type="Proteomes" id="UP000267606"/>
    </source>
</evidence>
<keyword evidence="9" id="KW-1185">Reference proteome</keyword>
<reference evidence="10" key="1">
    <citation type="submission" date="2016-06" db="UniProtKB">
        <authorList>
            <consortium name="WormBaseParasite"/>
        </authorList>
    </citation>
    <scope>IDENTIFICATION</scope>
</reference>
<dbReference type="PANTHER" id="PTHR12001">
    <property type="entry name" value="GERANYLGERANYL PYROPHOSPHATE SYNTHASE"/>
    <property type="match status" value="1"/>
</dbReference>
<evidence type="ECO:0000256" key="5">
    <source>
        <dbReference type="ARBA" id="ARBA00022842"/>
    </source>
</evidence>
<dbReference type="GO" id="GO:0042811">
    <property type="term" value="P:pheromone biosynthetic process"/>
    <property type="evidence" value="ECO:0007669"/>
    <property type="project" value="UniProtKB-ARBA"/>
</dbReference>
<dbReference type="Pfam" id="PF00348">
    <property type="entry name" value="polyprenyl_synt"/>
    <property type="match status" value="1"/>
</dbReference>
<evidence type="ECO:0000256" key="1">
    <source>
        <dbReference type="ARBA" id="ARBA00001946"/>
    </source>
</evidence>
<dbReference type="SUPFAM" id="SSF48576">
    <property type="entry name" value="Terpenoid synthases"/>
    <property type="match status" value="1"/>
</dbReference>
<evidence type="ECO:0000313" key="10">
    <source>
        <dbReference type="WBParaSite" id="OFLC_0001374701-mRNA-1"/>
    </source>
</evidence>
<evidence type="ECO:0000313" key="8">
    <source>
        <dbReference type="EMBL" id="VDP14555.1"/>
    </source>
</evidence>
<keyword evidence="3 7" id="KW-0808">Transferase</keyword>
<gene>
    <name evidence="8" type="ORF">OFLC_LOCUS13746</name>
</gene>
<dbReference type="PROSITE" id="PS00444">
    <property type="entry name" value="POLYPRENYL_SYNTHASE_2"/>
    <property type="match status" value="1"/>
</dbReference>
<dbReference type="GO" id="GO:0005739">
    <property type="term" value="C:mitochondrion"/>
    <property type="evidence" value="ECO:0007669"/>
    <property type="project" value="TreeGrafter"/>
</dbReference>
<dbReference type="Gene3D" id="1.10.600.10">
    <property type="entry name" value="Farnesyl Diphosphate Synthase"/>
    <property type="match status" value="1"/>
</dbReference>
<dbReference type="AlphaFoldDB" id="A0A183I1Y4"/>
<dbReference type="GO" id="GO:0008299">
    <property type="term" value="P:isoprenoid biosynthetic process"/>
    <property type="evidence" value="ECO:0007669"/>
    <property type="project" value="UniProtKB-KW"/>
</dbReference>
<dbReference type="PANTHER" id="PTHR12001:SF69">
    <property type="entry name" value="ALL TRANS-POLYPRENYL-DIPHOSPHATE SYNTHASE PDSS1"/>
    <property type="match status" value="1"/>
</dbReference>
<dbReference type="CDD" id="cd00685">
    <property type="entry name" value="Trans_IPPS_HT"/>
    <property type="match status" value="1"/>
</dbReference>
<dbReference type="EMBL" id="UZAJ01040372">
    <property type="protein sequence ID" value="VDP14555.1"/>
    <property type="molecule type" value="Genomic_DNA"/>
</dbReference>
<dbReference type="GO" id="GO:1990234">
    <property type="term" value="C:transferase complex"/>
    <property type="evidence" value="ECO:0007669"/>
    <property type="project" value="TreeGrafter"/>
</dbReference>
<keyword evidence="4" id="KW-0479">Metal-binding</keyword>
<evidence type="ECO:0000256" key="6">
    <source>
        <dbReference type="ARBA" id="ARBA00023229"/>
    </source>
</evidence>
<dbReference type="InterPro" id="IPR033749">
    <property type="entry name" value="Polyprenyl_synt_CS"/>
</dbReference>
<dbReference type="Proteomes" id="UP000267606">
    <property type="component" value="Unassembled WGS sequence"/>
</dbReference>
<evidence type="ECO:0000256" key="7">
    <source>
        <dbReference type="RuleBase" id="RU004466"/>
    </source>
</evidence>
<keyword evidence="5" id="KW-0460">Magnesium</keyword>
<dbReference type="GO" id="GO:0046872">
    <property type="term" value="F:metal ion binding"/>
    <property type="evidence" value="ECO:0007669"/>
    <property type="project" value="UniProtKB-KW"/>
</dbReference>
<accession>A0A183I1Y4</accession>
<organism evidence="10">
    <name type="scientific">Onchocerca flexuosa</name>
    <dbReference type="NCBI Taxonomy" id="387005"/>
    <lineage>
        <taxon>Eukaryota</taxon>
        <taxon>Metazoa</taxon>
        <taxon>Ecdysozoa</taxon>
        <taxon>Nematoda</taxon>
        <taxon>Chromadorea</taxon>
        <taxon>Rhabditida</taxon>
        <taxon>Spirurina</taxon>
        <taxon>Spiruromorpha</taxon>
        <taxon>Filarioidea</taxon>
        <taxon>Onchocercidae</taxon>
        <taxon>Onchocerca</taxon>
    </lineage>
</organism>
<dbReference type="InterPro" id="IPR008949">
    <property type="entry name" value="Isoprenoid_synthase_dom_sf"/>
</dbReference>
<dbReference type="InterPro" id="IPR000092">
    <property type="entry name" value="Polyprenyl_synt"/>
</dbReference>
<proteinExistence type="inferred from homology"/>
<dbReference type="GO" id="GO:0004659">
    <property type="term" value="F:prenyltransferase activity"/>
    <property type="evidence" value="ECO:0007669"/>
    <property type="project" value="InterPro"/>
</dbReference>
<dbReference type="PROSITE" id="PS00723">
    <property type="entry name" value="POLYPRENYL_SYNTHASE_1"/>
    <property type="match status" value="1"/>
</dbReference>
<sequence>MKYDWFLEVSESLRKARPVLLKLNFWILGDSGMLMVFRQPFVSTLSQTVKDRKFHRPYLATEEVSSIRLPGFIRDKLKALQFEIMETLMRNTENSPSLLSTCFSSSAFTKTFQEMAKYYFDQGGKLFRPTICLLMARACNQFEPKSILVDSGRETVTRNQFKIAVISEMIHTASLIHDDVIDKADIRRGSRTVNALWGNKMVIDLFHAVLVGDFILARATQVLCSIGRPSVISVMATIIEDLVKGEFMQMNDGADLNATQRFNKYMAKTYSKTASLFANSCKSAAMLSVELSKISEFSDVSEADELSAYEYGKSLGIAFQMIDDLLDYVSTSSDTGKPTVNDLRLGLATAPVLFAAEEYPELNKLITRSFSKEGDVELACEIVSNSTGLEKTRIAAREHAEHAIKMVRNFPNGDGVRDHLIQIALAQTERNR</sequence>
<dbReference type="STRING" id="387005.A0A183I1Y4"/>
<evidence type="ECO:0000256" key="4">
    <source>
        <dbReference type="ARBA" id="ARBA00022723"/>
    </source>
</evidence>
<evidence type="ECO:0000256" key="2">
    <source>
        <dbReference type="ARBA" id="ARBA00006706"/>
    </source>
</evidence>
<protein>
    <submittedName>
        <fullName evidence="10">Polyprenyl synthetase</fullName>
    </submittedName>
</protein>
<dbReference type="SFLD" id="SFLDS00005">
    <property type="entry name" value="Isoprenoid_Synthase_Type_I"/>
    <property type="match status" value="1"/>
</dbReference>
<evidence type="ECO:0000256" key="3">
    <source>
        <dbReference type="ARBA" id="ARBA00022679"/>
    </source>
</evidence>